<organism evidence="2 3">
    <name type="scientific">Cellvibrio polysaccharolyticus</name>
    <dbReference type="NCBI Taxonomy" id="2082724"/>
    <lineage>
        <taxon>Bacteria</taxon>
        <taxon>Pseudomonadati</taxon>
        <taxon>Pseudomonadota</taxon>
        <taxon>Gammaproteobacteria</taxon>
        <taxon>Cellvibrionales</taxon>
        <taxon>Cellvibrionaceae</taxon>
        <taxon>Cellvibrio</taxon>
    </lineage>
</organism>
<evidence type="ECO:0000313" key="2">
    <source>
        <dbReference type="EMBL" id="MBE8717472.1"/>
    </source>
</evidence>
<dbReference type="RefSeq" id="WP_193909341.1">
    <property type="nucleotide sequence ID" value="NZ_PRDL01000001.1"/>
</dbReference>
<evidence type="ECO:0000259" key="1">
    <source>
        <dbReference type="Pfam" id="PF02120"/>
    </source>
</evidence>
<name>A0A928V391_9GAMM</name>
<protein>
    <submittedName>
        <fullName evidence="2">Flagellar hook-length control protein FliK</fullName>
    </submittedName>
</protein>
<reference evidence="2" key="1">
    <citation type="submission" date="2018-07" db="EMBL/GenBank/DDBJ databases">
        <title>Genome assembly of strain Ka43.</title>
        <authorList>
            <person name="Kukolya J."/>
            <person name="Nagy I."/>
            <person name="Horvath B."/>
            <person name="Toth A."/>
        </authorList>
    </citation>
    <scope>NUCLEOTIDE SEQUENCE</scope>
    <source>
        <strain evidence="2">KB43</strain>
    </source>
</reference>
<keyword evidence="2" id="KW-0969">Cilium</keyword>
<dbReference type="InterPro" id="IPR021136">
    <property type="entry name" value="Flagellar_hook_control-like_C"/>
</dbReference>
<evidence type="ECO:0000313" key="3">
    <source>
        <dbReference type="Proteomes" id="UP000652567"/>
    </source>
</evidence>
<dbReference type="AlphaFoldDB" id="A0A928V391"/>
<dbReference type="Proteomes" id="UP000652567">
    <property type="component" value="Unassembled WGS sequence"/>
</dbReference>
<accession>A0A928V391</accession>
<dbReference type="InterPro" id="IPR038610">
    <property type="entry name" value="FliK-like_C_sf"/>
</dbReference>
<gene>
    <name evidence="2" type="ORF">C4F51_09750</name>
</gene>
<dbReference type="EMBL" id="PRDL01000001">
    <property type="protein sequence ID" value="MBE8717472.1"/>
    <property type="molecule type" value="Genomic_DNA"/>
</dbReference>
<keyword evidence="3" id="KW-1185">Reference proteome</keyword>
<sequence>MQLPPVSNPPTASSPLIRGDNAAVLAKIAGLPQGQIVDVMVEKVAAITPEQRDALLKQLNEQMQQLQKAPQTPAVKAQIQQLGEQQQLLQSPQLKLVTLQLPDRPLLTYTDRPLVAGQTLQVLVSQQGQRLAIVDFPAPVPTVPAGLPATASNPLPVESSLRNLLNIASSLLFPAAPDTKTAPPTPVAANHLTNAQPGTTQPVDKLVLQKALVETLRQVLPLRDVPTEIFQALPVMQQLPGNVRQLLLPATVQQALKSFAEQLRSPAQLSNPQMIPLVLKNSGTFFEQKVSSQMLQTTPAGAATASASKNTVSLQFTHQDLKGALLHLLSQLRQESGVSLRLSDIPNPSSPPPVAPTASQQHAVEAYTSRAGAEVTARLPDMPQGLLSFLQQIPQRSHQELSTKTLRNQLLMLMQQHTLLGLGKIQLQQTHTLGHQLNNAESSAVGQSFIFDIPVRYGADIHQFHLQLRQEWQEEKDNDKRKASGKVKQWMAMLKFDLPQVGGVYVQLQAGQDNLSVSVWADRQETLALARAKMNRLKEQLEAEGITLKNFQCLNGLPPDYQQTLNYSLVDVTL</sequence>
<keyword evidence="2" id="KW-0282">Flagellum</keyword>
<proteinExistence type="predicted"/>
<feature type="domain" description="Flagellar hook-length control protein-like C-terminal" evidence="1">
    <location>
        <begin position="483"/>
        <end position="558"/>
    </location>
</feature>
<keyword evidence="2" id="KW-0966">Cell projection</keyword>
<dbReference type="Pfam" id="PF02120">
    <property type="entry name" value="Flg_hook"/>
    <property type="match status" value="1"/>
</dbReference>
<dbReference type="Gene3D" id="3.30.750.140">
    <property type="match status" value="1"/>
</dbReference>
<comment type="caution">
    <text evidence="2">The sequence shown here is derived from an EMBL/GenBank/DDBJ whole genome shotgun (WGS) entry which is preliminary data.</text>
</comment>